<organism evidence="2 3">
    <name type="scientific">Molossus molossus</name>
    <name type="common">Pallas' mastiff bat</name>
    <name type="synonym">Vespertilio molossus</name>
    <dbReference type="NCBI Taxonomy" id="27622"/>
    <lineage>
        <taxon>Eukaryota</taxon>
        <taxon>Metazoa</taxon>
        <taxon>Chordata</taxon>
        <taxon>Craniata</taxon>
        <taxon>Vertebrata</taxon>
        <taxon>Euteleostomi</taxon>
        <taxon>Mammalia</taxon>
        <taxon>Eutheria</taxon>
        <taxon>Laurasiatheria</taxon>
        <taxon>Chiroptera</taxon>
        <taxon>Yangochiroptera</taxon>
        <taxon>Molossidae</taxon>
        <taxon>Molossus</taxon>
    </lineage>
</organism>
<reference evidence="2 3" key="1">
    <citation type="journal article" date="2020" name="Nature">
        <title>Six reference-quality genomes reveal evolution of bat adaptations.</title>
        <authorList>
            <person name="Jebb D."/>
            <person name="Huang Z."/>
            <person name="Pippel M."/>
            <person name="Hughes G.M."/>
            <person name="Lavrichenko K."/>
            <person name="Devanna P."/>
            <person name="Winkler S."/>
            <person name="Jermiin L.S."/>
            <person name="Skirmuntt E.C."/>
            <person name="Katzourakis A."/>
            <person name="Burkitt-Gray L."/>
            <person name="Ray D.A."/>
            <person name="Sullivan K.A.M."/>
            <person name="Roscito J.G."/>
            <person name="Kirilenko B.M."/>
            <person name="Davalos L.M."/>
            <person name="Corthals A.P."/>
            <person name="Power M.L."/>
            <person name="Jones G."/>
            <person name="Ransome R.D."/>
            <person name="Dechmann D.K.N."/>
            <person name="Locatelli A.G."/>
            <person name="Puechmaille S.J."/>
            <person name="Fedrigo O."/>
            <person name="Jarvis E.D."/>
            <person name="Hiller M."/>
            <person name="Vernes S.C."/>
            <person name="Myers E.W."/>
            <person name="Teeling E.C."/>
        </authorList>
    </citation>
    <scope>NUCLEOTIDE SEQUENCE [LARGE SCALE GENOMIC DNA]</scope>
    <source>
        <strain evidence="2">MMolMol1</strain>
        <tissue evidence="2">Muscle</tissue>
    </source>
</reference>
<feature type="region of interest" description="Disordered" evidence="1">
    <location>
        <begin position="58"/>
        <end position="93"/>
    </location>
</feature>
<comment type="caution">
    <text evidence="2">The sequence shown here is derived from an EMBL/GenBank/DDBJ whole genome shotgun (WGS) entry which is preliminary data.</text>
</comment>
<proteinExistence type="predicted"/>
<dbReference type="EMBL" id="JACASF010000018">
    <property type="protein sequence ID" value="KAF6420262.1"/>
    <property type="molecule type" value="Genomic_DNA"/>
</dbReference>
<name>A0A7J8DBF4_MOLMO</name>
<dbReference type="AlphaFoldDB" id="A0A7J8DBF4"/>
<keyword evidence="3" id="KW-1185">Reference proteome</keyword>
<sequence>MNWILYIHGNVSSVPWDISTLAPTFPPTPGHGHVPTEGAEEPRWAGMGRHTAWLVTTRPQGWPFGHPSKGGSREVSPQTSTEETSSCGRVGQRPQLLQLQNSAMGACGKRLTPWKLAG</sequence>
<feature type="compositionally biased region" description="Polar residues" evidence="1">
    <location>
        <begin position="75"/>
        <end position="87"/>
    </location>
</feature>
<dbReference type="Proteomes" id="UP000550707">
    <property type="component" value="Unassembled WGS sequence"/>
</dbReference>
<gene>
    <name evidence="2" type="ORF">HJG59_004091</name>
</gene>
<protein>
    <submittedName>
        <fullName evidence="2">DPEP2 neighbor</fullName>
    </submittedName>
</protein>
<dbReference type="InParanoid" id="A0A7J8DBF4"/>
<evidence type="ECO:0000256" key="1">
    <source>
        <dbReference type="SAM" id="MobiDB-lite"/>
    </source>
</evidence>
<evidence type="ECO:0000313" key="2">
    <source>
        <dbReference type="EMBL" id="KAF6420262.1"/>
    </source>
</evidence>
<accession>A0A7J8DBF4</accession>
<evidence type="ECO:0000313" key="3">
    <source>
        <dbReference type="Proteomes" id="UP000550707"/>
    </source>
</evidence>